<evidence type="ECO:0000259" key="4">
    <source>
        <dbReference type="PROSITE" id="PS50158"/>
    </source>
</evidence>
<evidence type="ECO:0000256" key="3">
    <source>
        <dbReference type="SAM" id="MobiDB-lite"/>
    </source>
</evidence>
<dbReference type="GO" id="GO:0003676">
    <property type="term" value="F:nucleic acid binding"/>
    <property type="evidence" value="ECO:0007669"/>
    <property type="project" value="InterPro"/>
</dbReference>
<dbReference type="PANTHER" id="PTHR15503">
    <property type="entry name" value="LDOC1 RELATED"/>
    <property type="match status" value="1"/>
</dbReference>
<dbReference type="Gene3D" id="2.40.70.10">
    <property type="entry name" value="Acid Proteases"/>
    <property type="match status" value="1"/>
</dbReference>
<dbReference type="InterPro" id="IPR001969">
    <property type="entry name" value="Aspartic_peptidase_AS"/>
</dbReference>
<dbReference type="InterPro" id="IPR036875">
    <property type="entry name" value="Znf_CCHC_sf"/>
</dbReference>
<dbReference type="SUPFAM" id="SSF50630">
    <property type="entry name" value="Acid proteases"/>
    <property type="match status" value="1"/>
</dbReference>
<dbReference type="OrthoDB" id="2232212at2759"/>
<dbReference type="Gene3D" id="4.10.60.10">
    <property type="entry name" value="Zinc finger, CCHC-type"/>
    <property type="match status" value="1"/>
</dbReference>
<dbReference type="PROSITE" id="PS50158">
    <property type="entry name" value="ZF_CCHC"/>
    <property type="match status" value="1"/>
</dbReference>
<dbReference type="SUPFAM" id="SSF57756">
    <property type="entry name" value="Retrovirus zinc finger-like domains"/>
    <property type="match status" value="1"/>
</dbReference>
<dbReference type="AlphaFoldDB" id="A0A8H7QFQ3"/>
<keyword evidence="6" id="KW-1185">Reference proteome</keyword>
<dbReference type="EMBL" id="JAEPRD010000544">
    <property type="protein sequence ID" value="KAG2190843.1"/>
    <property type="molecule type" value="Genomic_DNA"/>
</dbReference>
<accession>A0A8H7QFQ3</accession>
<keyword evidence="1" id="KW-0378">Hydrolase</keyword>
<feature type="non-terminal residue" evidence="5">
    <location>
        <position position="717"/>
    </location>
</feature>
<protein>
    <recommendedName>
        <fullName evidence="4">CCHC-type domain-containing protein</fullName>
    </recommendedName>
</protein>
<comment type="caution">
    <text evidence="5">The sequence shown here is derived from an EMBL/GenBank/DDBJ whole genome shotgun (WGS) entry which is preliminary data.</text>
</comment>
<gene>
    <name evidence="5" type="ORF">INT47_006209</name>
</gene>
<dbReference type="GO" id="GO:0006508">
    <property type="term" value="P:proteolysis"/>
    <property type="evidence" value="ECO:0007669"/>
    <property type="project" value="InterPro"/>
</dbReference>
<reference evidence="5" key="1">
    <citation type="submission" date="2020-12" db="EMBL/GenBank/DDBJ databases">
        <title>Metabolic potential, ecology and presence of endohyphal bacteria is reflected in genomic diversity of Mucoromycotina.</title>
        <authorList>
            <person name="Muszewska A."/>
            <person name="Okrasinska A."/>
            <person name="Steczkiewicz K."/>
            <person name="Drgas O."/>
            <person name="Orlowska M."/>
            <person name="Perlinska-Lenart U."/>
            <person name="Aleksandrzak-Piekarczyk T."/>
            <person name="Szatraj K."/>
            <person name="Zielenkiewicz U."/>
            <person name="Pilsyk S."/>
            <person name="Malc E."/>
            <person name="Mieczkowski P."/>
            <person name="Kruszewska J.S."/>
            <person name="Biernat P."/>
            <person name="Pawlowska J."/>
        </authorList>
    </citation>
    <scope>NUCLEOTIDE SEQUENCE</scope>
    <source>
        <strain evidence="5">WA0000017839</strain>
    </source>
</reference>
<feature type="domain" description="CCHC-type" evidence="4">
    <location>
        <begin position="352"/>
        <end position="365"/>
    </location>
</feature>
<name>A0A8H7QFQ3_9FUNG</name>
<keyword evidence="2" id="KW-0863">Zinc-finger</keyword>
<dbReference type="PROSITE" id="PS00141">
    <property type="entry name" value="ASP_PROTEASE"/>
    <property type="match status" value="1"/>
</dbReference>
<keyword evidence="2" id="KW-0862">Zinc</keyword>
<dbReference type="Proteomes" id="UP000603453">
    <property type="component" value="Unassembled WGS sequence"/>
</dbReference>
<dbReference type="Pfam" id="PF03732">
    <property type="entry name" value="Retrotrans_gag"/>
    <property type="match status" value="1"/>
</dbReference>
<evidence type="ECO:0000313" key="6">
    <source>
        <dbReference type="Proteomes" id="UP000603453"/>
    </source>
</evidence>
<dbReference type="PANTHER" id="PTHR15503:SF22">
    <property type="entry name" value="TRANSPOSON TY3-I GAG POLYPROTEIN"/>
    <property type="match status" value="1"/>
</dbReference>
<proteinExistence type="predicted"/>
<dbReference type="GO" id="GO:0008270">
    <property type="term" value="F:zinc ion binding"/>
    <property type="evidence" value="ECO:0007669"/>
    <property type="project" value="UniProtKB-KW"/>
</dbReference>
<dbReference type="InterPro" id="IPR021109">
    <property type="entry name" value="Peptidase_aspartic_dom_sf"/>
</dbReference>
<sequence length="717" mass="82749">MSSQFLGNTHIKEHQKAHIVSASRNQFKDKEKQQRFKDFLLTEGFKEEHFIHKELEQLSSEEEKHIRLALFKLLKQFHKIRPLRSVTSRMEDQQQQQQQQHNPFGSQGNTAITRDELAQLINALLINSNNQPEPVSRVQIPLPPHYDGTRQVSIIENWYSSVERYLSFNNFDRTRWVEYAVSLLSHRAQLWWNRINKPGTNHSWESFKAALDVEFKPQFATRSARDRLFEIKQTGSIRQYIHEFQDILLELTITNDEAIDKFTRGLKDRARTHVLMQDPIDLETAYQCATAFESASDYGTGYHGTPTAMSPMEGPTPMDLSALQEQNKLLLNLVQQRGGFQNKDQRKETRNCFYCDKAGHLKKDCFKKKRDDEYKKKKFQGNNNNYNGNNHRFRQQLNALLDKFDPLEHNTSNNNFNEDNSFDNKNLIDLSFGGQDSSHYSNVSSATMDHALIPEADIVFLNNLNNSAPGLPLYKAMVGGSDFKILIDSGASTNYVHPKLVSHALTIQDVHNQAVETADGKQSFINQKISFRMFLGDHHKHEEIVTAFVFESKFDIILGRNWLKSTAPVPDWFEDSWEIRDKQFGNVKIYPIIQNKTASPLQVNDANVIHEVVLDKQETNVDYLLSANQMARYLKKEKITECYVVNFIDQNTGNSASITPINPSLASDLKIDREWKEEFAKLYPYAFKGELTELPPHRATRDIIVTNPVDAPPIYHP</sequence>
<dbReference type="GO" id="GO:0004190">
    <property type="term" value="F:aspartic-type endopeptidase activity"/>
    <property type="evidence" value="ECO:0007669"/>
    <property type="project" value="UniProtKB-KW"/>
</dbReference>
<dbReference type="CDD" id="cd00303">
    <property type="entry name" value="retropepsin_like"/>
    <property type="match status" value="1"/>
</dbReference>
<keyword evidence="1" id="KW-0064">Aspartyl protease</keyword>
<feature type="region of interest" description="Disordered" evidence="3">
    <location>
        <begin position="86"/>
        <end position="109"/>
    </location>
</feature>
<evidence type="ECO:0000256" key="2">
    <source>
        <dbReference type="PROSITE-ProRule" id="PRU00047"/>
    </source>
</evidence>
<evidence type="ECO:0000256" key="1">
    <source>
        <dbReference type="ARBA" id="ARBA00022750"/>
    </source>
</evidence>
<keyword evidence="1" id="KW-0645">Protease</keyword>
<dbReference type="InterPro" id="IPR005162">
    <property type="entry name" value="Retrotrans_gag_dom"/>
</dbReference>
<evidence type="ECO:0000313" key="5">
    <source>
        <dbReference type="EMBL" id="KAG2190843.1"/>
    </source>
</evidence>
<dbReference type="InterPro" id="IPR032567">
    <property type="entry name" value="RTL1-rel"/>
</dbReference>
<organism evidence="5 6">
    <name type="scientific">Mucor saturninus</name>
    <dbReference type="NCBI Taxonomy" id="64648"/>
    <lineage>
        <taxon>Eukaryota</taxon>
        <taxon>Fungi</taxon>
        <taxon>Fungi incertae sedis</taxon>
        <taxon>Mucoromycota</taxon>
        <taxon>Mucoromycotina</taxon>
        <taxon>Mucoromycetes</taxon>
        <taxon>Mucorales</taxon>
        <taxon>Mucorineae</taxon>
        <taxon>Mucoraceae</taxon>
        <taxon>Mucor</taxon>
    </lineage>
</organism>
<keyword evidence="2" id="KW-0479">Metal-binding</keyword>
<dbReference type="InterPro" id="IPR001878">
    <property type="entry name" value="Znf_CCHC"/>
</dbReference>